<evidence type="ECO:0000313" key="1">
    <source>
        <dbReference type="EMBL" id="MFD2143763.1"/>
    </source>
</evidence>
<gene>
    <name evidence="1" type="ORF">ACFSNC_25705</name>
</gene>
<evidence type="ECO:0000313" key="2">
    <source>
        <dbReference type="Proteomes" id="UP001597299"/>
    </source>
</evidence>
<proteinExistence type="predicted"/>
<protein>
    <submittedName>
        <fullName evidence="1">Uncharacterized protein</fullName>
    </submittedName>
</protein>
<dbReference type="RefSeq" id="WP_213352005.1">
    <property type="nucleotide sequence ID" value="NZ_JAHBGB010000018.1"/>
</dbReference>
<dbReference type="Proteomes" id="UP001597299">
    <property type="component" value="Unassembled WGS sequence"/>
</dbReference>
<sequence>MTKEKIDTDQTRMYVCDDQLFDGTDPLAVLFRSIPRPLQRSSARASNALHWHPAGDANRQRSCSVELGQGRNFRLVEPAIG</sequence>
<comment type="caution">
    <text evidence="1">The sequence shown here is derived from an EMBL/GenBank/DDBJ whole genome shotgun (WGS) entry which is preliminary data.</text>
</comment>
<name>A0ABW4Z661_9HYPH</name>
<dbReference type="EMBL" id="JBHUHD010000004">
    <property type="protein sequence ID" value="MFD2143763.1"/>
    <property type="molecule type" value="Genomic_DNA"/>
</dbReference>
<reference evidence="2" key="1">
    <citation type="journal article" date="2019" name="Int. J. Syst. Evol. Microbiol.">
        <title>The Global Catalogue of Microorganisms (GCM) 10K type strain sequencing project: providing services to taxonomists for standard genome sequencing and annotation.</title>
        <authorList>
            <consortium name="The Broad Institute Genomics Platform"/>
            <consortium name="The Broad Institute Genome Sequencing Center for Infectious Disease"/>
            <person name="Wu L."/>
            <person name="Ma J."/>
        </authorList>
    </citation>
    <scope>NUCLEOTIDE SEQUENCE [LARGE SCALE GENOMIC DNA]</scope>
    <source>
        <strain evidence="2">CCM 7435</strain>
    </source>
</reference>
<organism evidence="1 2">
    <name type="scientific">Ancylobacter oerskovii</name>
    <dbReference type="NCBI Taxonomy" id="459519"/>
    <lineage>
        <taxon>Bacteria</taxon>
        <taxon>Pseudomonadati</taxon>
        <taxon>Pseudomonadota</taxon>
        <taxon>Alphaproteobacteria</taxon>
        <taxon>Hyphomicrobiales</taxon>
        <taxon>Xanthobacteraceae</taxon>
        <taxon>Ancylobacter</taxon>
    </lineage>
</organism>
<accession>A0ABW4Z661</accession>
<keyword evidence="2" id="KW-1185">Reference proteome</keyword>